<dbReference type="Proteomes" id="UP001141806">
    <property type="component" value="Unassembled WGS sequence"/>
</dbReference>
<dbReference type="InterPro" id="IPR022542">
    <property type="entry name" value="FOCAD/RST1_DUF3730"/>
</dbReference>
<protein>
    <recommendedName>
        <fullName evidence="1">DUF3730 domain-containing protein</fullName>
    </recommendedName>
</protein>
<sequence>MDSYSLLLERIRVPQPSIQRFAVISIFEKLRSAPLNLGANSDSGRDAISQCLHSTSAAVVDQSVRELCHLVKEGHLEVSYGLLELQSSLDGCNLRFVNVFVKGIGFLVRFAFQKKNSSWRLDSPETHPFVKVLSCRTEVQPELVQQVLLLIVQNKRTGLVEVCEFLRPFLNFSILWVFSSASSFSFTRLLFSSVASLSCSVPFEAMPIVKLMMGCFKYFPRKNAEDMKNLIDVAEYLVDAFTVILRQVVGTGSLIKEAQLCSVELLETLLSFYTDFHKLSGGSEPILELSKSVLLVQKELGLPYIPELLSVKMSLFIILARAEFEHEQLSVLKLAVFLLKWKTENEKINGEAASGPSEEFLFLFPFISLLSSPSKSIKAAATEFLSVLEELLIHFSAASKTVPNIAGEFPFISKPESIICRLVRDLWQQDPSSLSTSYFLSLASIGKANVKVMNSDWKPWTSQIRQYSLWTAERQKSPLVPLSEGNLSSEMPFLLSSINAALVMHHSLGSSAVDSLAAIGVMDPTLGIPLLLAILFYNKVFCNNKSSSHEILIKLLEVLPSLASHSMMIPLIVQTILPMLHKQAKPVLYATATRLLCKTWEVTDRVFGNLQVLVHPKRFSEFMPERNICISMAASVRDVCRKNPDRGVDLILSVSACIESPDPTIQALGFQSLSHLCEADVVDFYTAWDVIAKHVLDYTVDPVIAHGICILLRWGAMDAEAYSELSKSVLHILWQIGCRQTGFGHMWTKARVCAFESLTHYEVDHVQKSIPDFKKRNIELLIFEDNADVLRAMVEFEVKIITFEHINRRRLLKEKRTAGNKVEKLLDVFPQVIFPSGKDNSHTREFPGAALLLLCVTPKDVHNQRTQKELSNLHTSYENVLVEVAESLQLSRNILVALLSIQSWKPFLQRWMRAAFMFVDTKMQSSVLDKTSKIANDILKSMCRIAEESIPRCAENITLAIGALCMVLPPSAHAVIASASKFLLKWLFQYEHEYRQWSAAIALGLVSSCLHATDHKPKFQIIAGLLKVALSSKSTLVKGACGVGLGFTCEDLSVTVTAADDSNLEGETDRVQEASLLGKIVRTLSLIICQLIPSSSDSLQSLCEYFPLGTNDIDTYIDPDLSSDSHDNLGEDLWGVAGLILGLGNSISAIYRYGAPDAVLKIKSLFISWIPCVNADFQNPCGHREEPVIPLSVGSCLALPIVVAFCQRVELIDENEIDHLVTGYKELICELSSVKKSGSFHQSLLMASCIGAGSLVSCVLSEGVHPMKVEDVMSLLEMLRKCYTSPYPPIVHLGGMLGVVNALGASAGILTRVYPQPSLQTVHGQKDSSYIREPILASLCEPQASSLVQEMFLVSQDSKDQQLRRYAAWALAFLRHCWWSKELQTAKHGSRSGQTDSRHVPQSFPVDSVVWKLSTWLMDLNSIEAGTTAHVNTVATVLRCLSRAPRLPSFDWGVIIRRCMRFGDPVSGKLCPDPAVRKVTLREDCIQFSLAHANQINLLLFLDELSDLSRFRTLELNLQSSLLCHLADLTKIFSVSRLEKLFDDMADYLRSPVSSYHAYNSDQKSLLRISFWKGLNHCLDEAFAESLEYLTNMEKCMELLFASLPVLPFDTSVRLELANCTDEWSEGVTCLGKAPKRWLMVLLEVPEGGLVQGNHFTELVKRIQTRAKLVTIDSIPLTEIGKLKASILNTESDGIWNVLVEVAAALQCVDVGIKRQWLIDVAEISCITKYPSTALQFLGLLSGSWCKYMPLLILDRISVLSDLPVTLPALLSDSSWNIVAESVVRNLWALMERIYDWSTSLGSGNDVLRLQDIDESEGGMAVLLMRVMHQMCVSLLEYLPFEKQLKLANMMVP</sequence>
<reference evidence="2" key="1">
    <citation type="journal article" date="2023" name="Plant J.">
        <title>The genome of the king protea, Protea cynaroides.</title>
        <authorList>
            <person name="Chang J."/>
            <person name="Duong T.A."/>
            <person name="Schoeman C."/>
            <person name="Ma X."/>
            <person name="Roodt D."/>
            <person name="Barker N."/>
            <person name="Li Z."/>
            <person name="Van de Peer Y."/>
            <person name="Mizrachi E."/>
        </authorList>
    </citation>
    <scope>NUCLEOTIDE SEQUENCE</scope>
    <source>
        <tissue evidence="2">Young leaves</tissue>
    </source>
</reference>
<proteinExistence type="predicted"/>
<organism evidence="2 3">
    <name type="scientific">Protea cynaroides</name>
    <dbReference type="NCBI Taxonomy" id="273540"/>
    <lineage>
        <taxon>Eukaryota</taxon>
        <taxon>Viridiplantae</taxon>
        <taxon>Streptophyta</taxon>
        <taxon>Embryophyta</taxon>
        <taxon>Tracheophyta</taxon>
        <taxon>Spermatophyta</taxon>
        <taxon>Magnoliopsida</taxon>
        <taxon>Proteales</taxon>
        <taxon>Proteaceae</taxon>
        <taxon>Protea</taxon>
    </lineage>
</organism>
<evidence type="ECO:0000259" key="1">
    <source>
        <dbReference type="Pfam" id="PF12530"/>
    </source>
</evidence>
<comment type="caution">
    <text evidence="2">The sequence shown here is derived from an EMBL/GenBank/DDBJ whole genome shotgun (WGS) entry which is preliminary data.</text>
</comment>
<dbReference type="Pfam" id="PF12530">
    <property type="entry name" value="DUF3730"/>
    <property type="match status" value="2"/>
</dbReference>
<evidence type="ECO:0000313" key="3">
    <source>
        <dbReference type="Proteomes" id="UP001141806"/>
    </source>
</evidence>
<dbReference type="GO" id="GO:0060147">
    <property type="term" value="P:regulation of post-transcriptional gene silencing"/>
    <property type="evidence" value="ECO:0007669"/>
    <property type="project" value="InterPro"/>
</dbReference>
<dbReference type="EMBL" id="JAMYWD010000004">
    <property type="protein sequence ID" value="KAJ4973244.1"/>
    <property type="molecule type" value="Genomic_DNA"/>
</dbReference>
<dbReference type="OrthoDB" id="6125419at2759"/>
<dbReference type="PANTHER" id="PTHR16212">
    <property type="entry name" value="FOCADHESIN FAMILY MEMBER"/>
    <property type="match status" value="1"/>
</dbReference>
<feature type="domain" description="DUF3730" evidence="1">
    <location>
        <begin position="82"/>
        <end position="358"/>
    </location>
</feature>
<accession>A0A9Q0QVH8</accession>
<dbReference type="SUPFAM" id="SSF48371">
    <property type="entry name" value="ARM repeat"/>
    <property type="match status" value="1"/>
</dbReference>
<keyword evidence="3" id="KW-1185">Reference proteome</keyword>
<gene>
    <name evidence="2" type="ORF">NE237_006418</name>
</gene>
<feature type="domain" description="DUF3730" evidence="1">
    <location>
        <begin position="543"/>
        <end position="758"/>
    </location>
</feature>
<dbReference type="PANTHER" id="PTHR16212:SF4">
    <property type="entry name" value="FOCADHESIN"/>
    <property type="match status" value="1"/>
</dbReference>
<name>A0A9Q0QVH8_9MAGN</name>
<evidence type="ECO:0000313" key="2">
    <source>
        <dbReference type="EMBL" id="KAJ4973244.1"/>
    </source>
</evidence>
<dbReference type="InterPro" id="IPR016024">
    <property type="entry name" value="ARM-type_fold"/>
</dbReference>
<dbReference type="InterPro" id="IPR045163">
    <property type="entry name" value="Focadhesin/RST1"/>
</dbReference>